<gene>
    <name evidence="2" type="ORF">Fot_19344</name>
</gene>
<feature type="compositionally biased region" description="Polar residues" evidence="1">
    <location>
        <begin position="97"/>
        <end position="107"/>
    </location>
</feature>
<evidence type="ECO:0000313" key="2">
    <source>
        <dbReference type="EMBL" id="KAL2537953.1"/>
    </source>
</evidence>
<comment type="caution">
    <text evidence="2">The sequence shown here is derived from an EMBL/GenBank/DDBJ whole genome shotgun (WGS) entry which is preliminary data.</text>
</comment>
<proteinExistence type="predicted"/>
<dbReference type="EMBL" id="JBFOLJ010000005">
    <property type="protein sequence ID" value="KAL2537953.1"/>
    <property type="molecule type" value="Genomic_DNA"/>
</dbReference>
<evidence type="ECO:0000256" key="1">
    <source>
        <dbReference type="SAM" id="MobiDB-lite"/>
    </source>
</evidence>
<keyword evidence="3" id="KW-1185">Reference proteome</keyword>
<feature type="compositionally biased region" description="Basic and acidic residues" evidence="1">
    <location>
        <begin position="87"/>
        <end position="96"/>
    </location>
</feature>
<protein>
    <submittedName>
        <fullName evidence="2">Uncharacterized protein</fullName>
    </submittedName>
</protein>
<sequence length="107" mass="11458">MSGFHFSKVPKFKIRRRGIVEDVSPPHLASSAVFGSRPTVLQGPETGMGYPPVSPAPEVRADVPFLTNPARRGSSSRNVRPSAGKKPKVESGERASQDASFSPSRQA</sequence>
<reference evidence="3" key="1">
    <citation type="submission" date="2024-07" db="EMBL/GenBank/DDBJ databases">
        <title>Two chromosome-level genome assemblies of Korean endemic species Abeliophyllum distichum and Forsythia ovata (Oleaceae).</title>
        <authorList>
            <person name="Jang H."/>
        </authorList>
    </citation>
    <scope>NUCLEOTIDE SEQUENCE [LARGE SCALE GENOMIC DNA]</scope>
</reference>
<evidence type="ECO:0000313" key="3">
    <source>
        <dbReference type="Proteomes" id="UP001604277"/>
    </source>
</evidence>
<feature type="region of interest" description="Disordered" evidence="1">
    <location>
        <begin position="24"/>
        <end position="107"/>
    </location>
</feature>
<organism evidence="2 3">
    <name type="scientific">Forsythia ovata</name>
    <dbReference type="NCBI Taxonomy" id="205694"/>
    <lineage>
        <taxon>Eukaryota</taxon>
        <taxon>Viridiplantae</taxon>
        <taxon>Streptophyta</taxon>
        <taxon>Embryophyta</taxon>
        <taxon>Tracheophyta</taxon>
        <taxon>Spermatophyta</taxon>
        <taxon>Magnoliopsida</taxon>
        <taxon>eudicotyledons</taxon>
        <taxon>Gunneridae</taxon>
        <taxon>Pentapetalae</taxon>
        <taxon>asterids</taxon>
        <taxon>lamiids</taxon>
        <taxon>Lamiales</taxon>
        <taxon>Oleaceae</taxon>
        <taxon>Forsythieae</taxon>
        <taxon>Forsythia</taxon>
    </lineage>
</organism>
<name>A0ABD1VMB9_9LAMI</name>
<dbReference type="AlphaFoldDB" id="A0ABD1VMB9"/>
<dbReference type="Proteomes" id="UP001604277">
    <property type="component" value="Unassembled WGS sequence"/>
</dbReference>
<accession>A0ABD1VMB9</accession>